<dbReference type="EMBL" id="CP001323">
    <property type="protein sequence ID" value="ACO60930.1"/>
    <property type="molecule type" value="Genomic_DNA"/>
</dbReference>
<name>C1DYE1_MICCC</name>
<protein>
    <submittedName>
        <fullName evidence="2">Uncharacterized protein</fullName>
    </submittedName>
</protein>
<evidence type="ECO:0000313" key="2">
    <source>
        <dbReference type="EMBL" id="ACO60930.1"/>
    </source>
</evidence>
<feature type="compositionally biased region" description="Pro residues" evidence="1">
    <location>
        <begin position="121"/>
        <end position="157"/>
    </location>
</feature>
<dbReference type="GeneID" id="8241343"/>
<reference evidence="2 3" key="1">
    <citation type="journal article" date="2009" name="Science">
        <title>Green evolution and dynamic adaptations revealed by genomes of the marine picoeukaryotes Micromonas.</title>
        <authorList>
            <person name="Worden A.Z."/>
            <person name="Lee J.H."/>
            <person name="Mock T."/>
            <person name="Rouze P."/>
            <person name="Simmons M.P."/>
            <person name="Aerts A.L."/>
            <person name="Allen A.E."/>
            <person name="Cuvelier M.L."/>
            <person name="Derelle E."/>
            <person name="Everett M.V."/>
            <person name="Foulon E."/>
            <person name="Grimwood J."/>
            <person name="Gundlach H."/>
            <person name="Henrissat B."/>
            <person name="Napoli C."/>
            <person name="McDonald S.M."/>
            <person name="Parker M.S."/>
            <person name="Rombauts S."/>
            <person name="Salamov A."/>
            <person name="Von Dassow P."/>
            <person name="Badger J.H."/>
            <person name="Coutinho P.M."/>
            <person name="Demir E."/>
            <person name="Dubchak I."/>
            <person name="Gentemann C."/>
            <person name="Eikrem W."/>
            <person name="Gready J.E."/>
            <person name="John U."/>
            <person name="Lanier W."/>
            <person name="Lindquist E.A."/>
            <person name="Lucas S."/>
            <person name="Mayer K.F."/>
            <person name="Moreau H."/>
            <person name="Not F."/>
            <person name="Otillar R."/>
            <person name="Panaud O."/>
            <person name="Pangilinan J."/>
            <person name="Paulsen I."/>
            <person name="Piegu B."/>
            <person name="Poliakov A."/>
            <person name="Robbens S."/>
            <person name="Schmutz J."/>
            <person name="Toulza E."/>
            <person name="Wyss T."/>
            <person name="Zelensky A."/>
            <person name="Zhou K."/>
            <person name="Armbrust E.V."/>
            <person name="Bhattacharya D."/>
            <person name="Goodenough U.W."/>
            <person name="Van de Peer Y."/>
            <person name="Grigoriev I.V."/>
        </authorList>
    </citation>
    <scope>NUCLEOTIDE SEQUENCE [LARGE SCALE GENOMIC DNA]</scope>
    <source>
        <strain evidence="3">RCC299 / NOUM17</strain>
    </source>
</reference>
<dbReference type="AlphaFoldDB" id="C1DYE1"/>
<feature type="compositionally biased region" description="Low complexity" evidence="1">
    <location>
        <begin position="79"/>
        <end position="94"/>
    </location>
</feature>
<evidence type="ECO:0000313" key="3">
    <source>
        <dbReference type="Proteomes" id="UP000002009"/>
    </source>
</evidence>
<proteinExistence type="predicted"/>
<organism evidence="2 3">
    <name type="scientific">Micromonas commoda (strain RCC299 / NOUM17 / CCMP2709)</name>
    <name type="common">Picoplanktonic green alga</name>
    <dbReference type="NCBI Taxonomy" id="296587"/>
    <lineage>
        <taxon>Eukaryota</taxon>
        <taxon>Viridiplantae</taxon>
        <taxon>Chlorophyta</taxon>
        <taxon>Mamiellophyceae</taxon>
        <taxon>Mamiellales</taxon>
        <taxon>Mamiellaceae</taxon>
        <taxon>Micromonas</taxon>
    </lineage>
</organism>
<dbReference type="InParanoid" id="C1DYE1"/>
<accession>C1DYE1</accession>
<evidence type="ECO:0000256" key="1">
    <source>
        <dbReference type="SAM" id="MobiDB-lite"/>
    </source>
</evidence>
<dbReference type="RefSeq" id="XP_002499672.1">
    <property type="nucleotide sequence ID" value="XM_002499626.1"/>
</dbReference>
<feature type="compositionally biased region" description="Acidic residues" evidence="1">
    <location>
        <begin position="36"/>
        <end position="47"/>
    </location>
</feature>
<feature type="region of interest" description="Disordered" evidence="1">
    <location>
        <begin position="14"/>
        <end position="168"/>
    </location>
</feature>
<dbReference type="Proteomes" id="UP000002009">
    <property type="component" value="Chromosome 2"/>
</dbReference>
<keyword evidence="3" id="KW-1185">Reference proteome</keyword>
<sequence>MRVADIKKLAAARRSAFNARSPMTTPTKPKRKLDSALDDDDDDDDDAFCIHAKRPRTVKDLPHARASPGAAARKFASNARPPTTRPSAASTPTAVPEPQPPVQMRAARKFASNAARKPRAKPTPTPKKSAPPTPKKPKKSAPPTPKKPKKSAPPTPKKPTRKPGSSLPEAWTVFARRTPSFGPCQHGVEPQCHCKLCSCCPHGRWRYNCARCRAAGYCEHDIPIIKCVLCSGGLACEHGKIRETCKKCVGHETCPHGTTRSRCRKNTCNLWPKPLCPHDRQGYFCRDCAAEGIGGKGICEHGRERRRCKDCKGWGLCTHGRVITRRCMECIEEAHKLSMKTKSNNSRSSKSRSRR</sequence>
<gene>
    <name evidence="2" type="ORF">MICPUN_55973</name>
</gene>
<dbReference type="KEGG" id="mis:MICPUN_55973"/>